<dbReference type="PANTHER" id="PTHR38431">
    <property type="entry name" value="BLL2305 PROTEIN"/>
    <property type="match status" value="1"/>
</dbReference>
<dbReference type="OrthoDB" id="9805928at2"/>
<feature type="domain" description="Helix-turn-helix" evidence="2">
    <location>
        <begin position="18"/>
        <end position="66"/>
    </location>
</feature>
<dbReference type="Proteomes" id="UP000321574">
    <property type="component" value="Unassembled WGS sequence"/>
</dbReference>
<evidence type="ECO:0000313" key="4">
    <source>
        <dbReference type="Proteomes" id="UP000321574"/>
    </source>
</evidence>
<keyword evidence="4" id="KW-1185">Reference proteome</keyword>
<dbReference type="InterPro" id="IPR010093">
    <property type="entry name" value="SinI_DNA-bd"/>
</dbReference>
<dbReference type="Pfam" id="PF12727">
    <property type="entry name" value="PBP_like"/>
    <property type="match status" value="1"/>
</dbReference>
<dbReference type="InterPro" id="IPR041657">
    <property type="entry name" value="HTH_17"/>
</dbReference>
<evidence type="ECO:0000259" key="1">
    <source>
        <dbReference type="Pfam" id="PF12727"/>
    </source>
</evidence>
<dbReference type="InterPro" id="IPR024370">
    <property type="entry name" value="PBP_domain"/>
</dbReference>
<dbReference type="AlphaFoldDB" id="A0A5C8NQG2"/>
<proteinExistence type="predicted"/>
<protein>
    <submittedName>
        <fullName evidence="3">Helix-turn-helix domain-containing protein</fullName>
    </submittedName>
</protein>
<dbReference type="EMBL" id="VDUW01000008">
    <property type="protein sequence ID" value="TXL63376.1"/>
    <property type="molecule type" value="Genomic_DNA"/>
</dbReference>
<dbReference type="Pfam" id="PF12728">
    <property type="entry name" value="HTH_17"/>
    <property type="match status" value="1"/>
</dbReference>
<organism evidence="3 4">
    <name type="scientific">Cerasibacillus terrae</name>
    <dbReference type="NCBI Taxonomy" id="2498845"/>
    <lineage>
        <taxon>Bacteria</taxon>
        <taxon>Bacillati</taxon>
        <taxon>Bacillota</taxon>
        <taxon>Bacilli</taxon>
        <taxon>Bacillales</taxon>
        <taxon>Bacillaceae</taxon>
        <taxon>Cerasibacillus</taxon>
    </lineage>
</organism>
<name>A0A5C8NQG2_9BACI</name>
<feature type="domain" description="PBP" evidence="1">
    <location>
        <begin position="105"/>
        <end position="295"/>
    </location>
</feature>
<evidence type="ECO:0000313" key="3">
    <source>
        <dbReference type="EMBL" id="TXL63376.1"/>
    </source>
</evidence>
<dbReference type="SUPFAM" id="SSF53850">
    <property type="entry name" value="Periplasmic binding protein-like II"/>
    <property type="match status" value="1"/>
</dbReference>
<dbReference type="GO" id="GO:0003677">
    <property type="term" value="F:DNA binding"/>
    <property type="evidence" value="ECO:0007669"/>
    <property type="project" value="InterPro"/>
</dbReference>
<reference evidence="3 4" key="1">
    <citation type="submission" date="2019-06" db="EMBL/GenBank/DDBJ databases">
        <title>Cerasibacillus sp. nov., isolated from maize field.</title>
        <authorList>
            <person name="Lin S.-Y."/>
            <person name="Tsai C.-F."/>
            <person name="Young C.-C."/>
        </authorList>
    </citation>
    <scope>NUCLEOTIDE SEQUENCE [LARGE SCALE GENOMIC DNA]</scope>
    <source>
        <strain evidence="3 4">CC-CFT480</strain>
    </source>
</reference>
<accession>A0A5C8NQG2</accession>
<dbReference type="Gene3D" id="3.40.190.10">
    <property type="entry name" value="Periplasmic binding protein-like II"/>
    <property type="match status" value="1"/>
</dbReference>
<dbReference type="NCBIfam" id="TIGR01764">
    <property type="entry name" value="excise"/>
    <property type="match status" value="1"/>
</dbReference>
<gene>
    <name evidence="3" type="ORF">FHP05_11215</name>
</gene>
<evidence type="ECO:0000259" key="2">
    <source>
        <dbReference type="Pfam" id="PF12728"/>
    </source>
</evidence>
<sequence length="320" mass="36291">MLQYNERWSKVTNHEISYTTEELAKLLKVSKLTVYDLIKKGEIQAYRVGRQMRVDASELENYKLRQKEVQVIPSIPEVQKTLNKEENSHSIVVCGQDHSLDLLTRELEKENLNYSPFRSHLGSLDGLVSMYQGKADIVSTHLYDGETNTYNLPYIRRILVSKSFVVIRLMKRQVGLYVAKGNPKKINSWGDFKRNDISIINRESGAGVRALLDEQLRLYGVDKEIVNGYENEQTSHLGVASTVASGKADIGVGIINTAKVTDVDFIPMVEEDYDLVIVKNEKTAPVIQSLLNILKKSSFQEKMISLGYNIDSIGKVIYEQ</sequence>
<comment type="caution">
    <text evidence="3">The sequence shown here is derived from an EMBL/GenBank/DDBJ whole genome shotgun (WGS) entry which is preliminary data.</text>
</comment>
<dbReference type="PANTHER" id="PTHR38431:SF1">
    <property type="entry name" value="BLL2305 PROTEIN"/>
    <property type="match status" value="1"/>
</dbReference>